<dbReference type="EMBL" id="CANTFM010002012">
    <property type="protein sequence ID" value="CAI5744017.1"/>
    <property type="molecule type" value="Genomic_DNA"/>
</dbReference>
<dbReference type="InterPro" id="IPR028275">
    <property type="entry name" value="CLU_N"/>
</dbReference>
<evidence type="ECO:0000313" key="6">
    <source>
        <dbReference type="Proteomes" id="UP001162029"/>
    </source>
</evidence>
<dbReference type="SMART" id="SM00028">
    <property type="entry name" value="TPR"/>
    <property type="match status" value="5"/>
</dbReference>
<keyword evidence="6" id="KW-1185">Reference proteome</keyword>
<feature type="compositionally biased region" description="Basic residues" evidence="3">
    <location>
        <begin position="211"/>
        <end position="222"/>
    </location>
</feature>
<dbReference type="GO" id="GO:0003723">
    <property type="term" value="F:RNA binding"/>
    <property type="evidence" value="ECO:0007669"/>
    <property type="project" value="UniProtKB-KW"/>
</dbReference>
<sequence>MGSSNTHTTEQQKQETMESIFSLFVAPPATKTDQSVRFESVSSSDTVMSLRQLIAELPALACYTCYHLEVKSLTNDTWQVLNDFVELGEYETVKDGATLRMVPDKYDARKVRAHVRRFRDVHSNPPIPQLEIDHAAIQPEAVEKVDEFTESKKMEEEKLKEISEQQLKRLREIHYKLEGIEVPVLPDLVEFYSSPGAKETEQVEVSTKGKDQKKKKGKKSQQKQKQQQQIETNQVKDKEEQPDAKLPACVKSIVFSGYNPPPGPRKLAGDLLYLEVVVAGDNTRYHITAHVSGFYVNSSTATRFDPQPHKTDAAYAHLLVDVLSTVSPKFRESYAALLAKAAFLAKEGPSSIEWMVAAGSNLGGNLPWNTPASATAEHKYDLNRAEDELCASYGMDERGVLRDWNEEYQCCRELPTDTLKEEIVRARVMYKIVAEFVEAATQGAVAIVDGNILPINPMDDKSAHVYVFNNIFFSMSIDGKSIKDAAGGEENAYSAANRDLQGVKAFNEVDVRGLHTLATTVVDYLGVRVIAQSLIPGILMGDAASKLVYGSVDHGKTIASSNKMHTLMLEAGAKLHIAERSIKPLGKSEEDLAAEKEQEAIGVLPMSGGDAGTDVATICGAVEAKGIQGSDGRLYVLDLVRITPKDWTFYKNSKNVENTEEKTTNAAEADGLCFTRTDEGYVALLRPELVHLYSLWKQNQARRAKREAHKAAKAELEKEKEEDDAKTVSDKKEDSTSEKTEIEESEHKKEVDEEEEEEEEISPVLLNPNIFMEYAASTDAEQLKTDEAAAKDSAEYLQRIVVPAFVADVRRGAIAPADGYALTQLMHSCGINMRYLGRLASLAKKLEAISGISKYLLELVEVEIISRVAKHILADVLNSNDSIRAAPGSAIVKLLNGILGSASGNTNMLGTNDNDDATITTPSSLDPKSLWACIDNEIKARFDYKLALWGPGRDKFSGEDAAFPVGRVNKMVMLRRLCQRLGLRVESRHYKFSSSSPISLDDITGVVPVVKTSLPAHPLAQAKKLLERGRLHLSQGALSSAYEFLQEASSLLFQVCGAAHEDAALCSSSLATVLYHAGDVAGAIAQQKRALALYIQLQGADYHDTAYAHANLALFLHANAQTDLAVPHIRRAIYLLEFCCGPHFPEISSLYFKMGMMCQDVGQISLALMCHRESLRRGEFDRNQAANTLHQMALACSLAGGYREALAYEKKVYSLYKEAFGDEDPRVVESAKFMAKFTEKAVEGAKGRREVDAAAAADAIANQLLGELEIKTGADQDAGSPPAAKKKTRKSKSGSKKH</sequence>
<comment type="subcellular location">
    <subcellularLocation>
        <location evidence="2">Cytoplasm</location>
    </subcellularLocation>
</comment>
<feature type="compositionally biased region" description="Basic residues" evidence="3">
    <location>
        <begin position="1284"/>
        <end position="1298"/>
    </location>
</feature>
<dbReference type="GO" id="GO:0007005">
    <property type="term" value="P:mitochondrion organization"/>
    <property type="evidence" value="ECO:0007669"/>
    <property type="project" value="UniProtKB-UniRule"/>
</dbReference>
<comment type="similarity">
    <text evidence="2">Belongs to the CLU family.</text>
</comment>
<accession>A0AAV0V4J1</accession>
<dbReference type="Gene3D" id="1.25.40.10">
    <property type="entry name" value="Tetratricopeptide repeat domain"/>
    <property type="match status" value="1"/>
</dbReference>
<keyword evidence="2" id="KW-0694">RNA-binding</keyword>
<dbReference type="Pfam" id="PF15044">
    <property type="entry name" value="CLU_N"/>
    <property type="match status" value="1"/>
</dbReference>
<dbReference type="PANTHER" id="PTHR12601">
    <property type="entry name" value="EUKARYOTIC TRANSLATION INITIATION FACTOR 3 SUBUNIT EIF-3"/>
    <property type="match status" value="1"/>
</dbReference>
<keyword evidence="1 2" id="KW-0963">Cytoplasm</keyword>
<comment type="caution">
    <text evidence="5">The sequence shown here is derived from an EMBL/GenBank/DDBJ whole genome shotgun (WGS) entry which is preliminary data.</text>
</comment>
<comment type="function">
    <text evidence="2">mRNA-binding protein involved in proper cytoplasmic distribution of mitochondria.</text>
</comment>
<reference evidence="5" key="1">
    <citation type="submission" date="2022-12" db="EMBL/GenBank/DDBJ databases">
        <authorList>
            <person name="Webb A."/>
        </authorList>
    </citation>
    <scope>NUCLEOTIDE SEQUENCE</scope>
    <source>
        <strain evidence="5">Pd1</strain>
    </source>
</reference>
<feature type="coiled-coil region" evidence="2">
    <location>
        <begin position="145"/>
        <end position="173"/>
    </location>
</feature>
<evidence type="ECO:0000256" key="2">
    <source>
        <dbReference type="HAMAP-Rule" id="MF_03013"/>
    </source>
</evidence>
<dbReference type="CDD" id="cd15466">
    <property type="entry name" value="CLU-central"/>
    <property type="match status" value="1"/>
</dbReference>
<keyword evidence="2" id="KW-0175">Coiled coil</keyword>
<feature type="region of interest" description="Disordered" evidence="3">
    <location>
        <begin position="199"/>
        <end position="243"/>
    </location>
</feature>
<proteinExistence type="inferred from homology"/>
<name>A0AAV0V4J1_9STRA</name>
<dbReference type="SUPFAM" id="SSF48452">
    <property type="entry name" value="TPR-like"/>
    <property type="match status" value="1"/>
</dbReference>
<evidence type="ECO:0000256" key="1">
    <source>
        <dbReference type="ARBA" id="ARBA00022490"/>
    </source>
</evidence>
<dbReference type="Pfam" id="PF13236">
    <property type="entry name" value="CLU"/>
    <property type="match status" value="1"/>
</dbReference>
<dbReference type="InterPro" id="IPR033646">
    <property type="entry name" value="CLU-central"/>
</dbReference>
<dbReference type="SUPFAM" id="SSF103107">
    <property type="entry name" value="Hypothetical protein c14orf129, hspc210"/>
    <property type="match status" value="1"/>
</dbReference>
<organism evidence="5 6">
    <name type="scientific">Peronospora destructor</name>
    <dbReference type="NCBI Taxonomy" id="86335"/>
    <lineage>
        <taxon>Eukaryota</taxon>
        <taxon>Sar</taxon>
        <taxon>Stramenopiles</taxon>
        <taxon>Oomycota</taxon>
        <taxon>Peronosporomycetes</taxon>
        <taxon>Peronosporales</taxon>
        <taxon>Peronosporaceae</taxon>
        <taxon>Peronospora</taxon>
    </lineage>
</organism>
<dbReference type="InterPro" id="IPR027523">
    <property type="entry name" value="CLU_prot"/>
</dbReference>
<dbReference type="HAMAP" id="MF_03013">
    <property type="entry name" value="CLU"/>
    <property type="match status" value="1"/>
</dbReference>
<dbReference type="InterPro" id="IPR025697">
    <property type="entry name" value="CLU_dom"/>
</dbReference>
<dbReference type="Pfam" id="PF13374">
    <property type="entry name" value="TPR_10"/>
    <property type="match status" value="1"/>
</dbReference>
<evidence type="ECO:0000256" key="3">
    <source>
        <dbReference type="SAM" id="MobiDB-lite"/>
    </source>
</evidence>
<feature type="domain" description="Clu" evidence="4">
    <location>
        <begin position="382"/>
        <end position="650"/>
    </location>
</feature>
<dbReference type="InterPro" id="IPR011990">
    <property type="entry name" value="TPR-like_helical_dom_sf"/>
</dbReference>
<dbReference type="PROSITE" id="PS51823">
    <property type="entry name" value="CLU"/>
    <property type="match status" value="1"/>
</dbReference>
<dbReference type="GO" id="GO:0005737">
    <property type="term" value="C:cytoplasm"/>
    <property type="evidence" value="ECO:0007669"/>
    <property type="project" value="UniProtKB-SubCell"/>
</dbReference>
<evidence type="ECO:0000259" key="4">
    <source>
        <dbReference type="PROSITE" id="PS51823"/>
    </source>
</evidence>
<dbReference type="InterPro" id="IPR019734">
    <property type="entry name" value="TPR_rpt"/>
</dbReference>
<feature type="region of interest" description="Disordered" evidence="3">
    <location>
        <begin position="1272"/>
        <end position="1298"/>
    </location>
</feature>
<protein>
    <recommendedName>
        <fullName evidence="2">Clustered mitochondria protein homolog</fullName>
    </recommendedName>
</protein>
<feature type="compositionally biased region" description="Basic and acidic residues" evidence="3">
    <location>
        <begin position="234"/>
        <end position="243"/>
    </location>
</feature>
<evidence type="ECO:0000313" key="5">
    <source>
        <dbReference type="EMBL" id="CAI5744017.1"/>
    </source>
</evidence>
<dbReference type="InterPro" id="IPR023231">
    <property type="entry name" value="GSKIP_dom_sf"/>
</dbReference>
<dbReference type="Pfam" id="PF12807">
    <property type="entry name" value="eIF3_p135"/>
    <property type="match status" value="1"/>
</dbReference>
<feature type="compositionally biased region" description="Acidic residues" evidence="3">
    <location>
        <begin position="752"/>
        <end position="761"/>
    </location>
</feature>
<feature type="compositionally biased region" description="Basic and acidic residues" evidence="3">
    <location>
        <begin position="709"/>
        <end position="751"/>
    </location>
</feature>
<gene>
    <name evidence="5" type="ORF">PDE001_LOCUS9194</name>
</gene>
<dbReference type="Proteomes" id="UP001162029">
    <property type="component" value="Unassembled WGS sequence"/>
</dbReference>
<feature type="region of interest" description="Disordered" evidence="3">
    <location>
        <begin position="706"/>
        <end position="762"/>
    </location>
</feature>
<dbReference type="PANTHER" id="PTHR12601:SF6">
    <property type="entry name" value="CLUSTERED MITOCHONDRIA PROTEIN HOMOLOG"/>
    <property type="match status" value="1"/>
</dbReference>
<dbReference type="Pfam" id="PF13424">
    <property type="entry name" value="TPR_12"/>
    <property type="match status" value="1"/>
</dbReference>